<comment type="catalytic activity">
    <reaction evidence="2">
        <text>oxidized coenzyme F420-(gamma-L-Glu)(n) + a quinol + H(+) = reduced coenzyme F420-(gamma-L-Glu)(n) + a quinone</text>
        <dbReference type="Rhea" id="RHEA:39663"/>
        <dbReference type="Rhea" id="RHEA-COMP:12939"/>
        <dbReference type="Rhea" id="RHEA-COMP:14378"/>
        <dbReference type="ChEBI" id="CHEBI:15378"/>
        <dbReference type="ChEBI" id="CHEBI:24646"/>
        <dbReference type="ChEBI" id="CHEBI:132124"/>
        <dbReference type="ChEBI" id="CHEBI:133980"/>
        <dbReference type="ChEBI" id="CHEBI:139511"/>
    </reaction>
</comment>
<protein>
    <submittedName>
        <fullName evidence="3">Nitroreductase family deazaflavin-dependent oxidoreductase</fullName>
    </submittedName>
</protein>
<sequence length="155" mass="17424">MNPMRWMAIKLGAQPWLPRYSKLIVGADRFLQRISRGRVTIMMATGLHELVLQVPGRKTGILRSTPLLTVPHGDGWLIVGSNWGAQDPPAWAGNLRAADEPTVTFKGRTVAVDARELAGPERDEKWAIAVAGWPNYARYAERTERELPLFWLTPR</sequence>
<reference evidence="4" key="1">
    <citation type="journal article" date="2019" name="Int. J. Syst. Evol. Microbiol.">
        <title>The Global Catalogue of Microorganisms (GCM) 10K type strain sequencing project: providing services to taxonomists for standard genome sequencing and annotation.</title>
        <authorList>
            <consortium name="The Broad Institute Genomics Platform"/>
            <consortium name="The Broad Institute Genome Sequencing Center for Infectious Disease"/>
            <person name="Wu L."/>
            <person name="Ma J."/>
        </authorList>
    </citation>
    <scope>NUCLEOTIDE SEQUENCE [LARGE SCALE GENOMIC DNA]</scope>
    <source>
        <strain evidence="4">JCM 18531</strain>
    </source>
</reference>
<evidence type="ECO:0000256" key="2">
    <source>
        <dbReference type="ARBA" id="ARBA00049106"/>
    </source>
</evidence>
<dbReference type="RefSeq" id="WP_345521305.1">
    <property type="nucleotide sequence ID" value="NZ_BAABKM010000002.1"/>
</dbReference>
<dbReference type="EMBL" id="BAABKM010000002">
    <property type="protein sequence ID" value="GAA4704086.1"/>
    <property type="molecule type" value="Genomic_DNA"/>
</dbReference>
<dbReference type="PANTHER" id="PTHR39428">
    <property type="entry name" value="F420H(2)-DEPENDENT QUINONE REDUCTASE RV1261C"/>
    <property type="match status" value="1"/>
</dbReference>
<evidence type="ECO:0000313" key="3">
    <source>
        <dbReference type="EMBL" id="GAA4704086.1"/>
    </source>
</evidence>
<keyword evidence="4" id="KW-1185">Reference proteome</keyword>
<evidence type="ECO:0000256" key="1">
    <source>
        <dbReference type="ARBA" id="ARBA00008710"/>
    </source>
</evidence>
<proteinExistence type="inferred from homology"/>
<dbReference type="InterPro" id="IPR004378">
    <property type="entry name" value="F420H2_quin_Rdtase"/>
</dbReference>
<dbReference type="InterPro" id="IPR012349">
    <property type="entry name" value="Split_barrel_FMN-bd"/>
</dbReference>
<comment type="similarity">
    <text evidence="1">Belongs to the F420H(2)-dependent quinone reductase family.</text>
</comment>
<comment type="caution">
    <text evidence="3">The sequence shown here is derived from an EMBL/GenBank/DDBJ whole genome shotgun (WGS) entry which is preliminary data.</text>
</comment>
<dbReference type="NCBIfam" id="TIGR00026">
    <property type="entry name" value="hi_GC_TIGR00026"/>
    <property type="match status" value="1"/>
</dbReference>
<dbReference type="Proteomes" id="UP001499974">
    <property type="component" value="Unassembled WGS sequence"/>
</dbReference>
<organism evidence="3 4">
    <name type="scientific">Nocardioides conyzicola</name>
    <dbReference type="NCBI Taxonomy" id="1651781"/>
    <lineage>
        <taxon>Bacteria</taxon>
        <taxon>Bacillati</taxon>
        <taxon>Actinomycetota</taxon>
        <taxon>Actinomycetes</taxon>
        <taxon>Propionibacteriales</taxon>
        <taxon>Nocardioidaceae</taxon>
        <taxon>Nocardioides</taxon>
    </lineage>
</organism>
<dbReference type="Gene3D" id="2.30.110.10">
    <property type="entry name" value="Electron Transport, Fmn-binding Protein, Chain A"/>
    <property type="match status" value="1"/>
</dbReference>
<name>A0ABP8XCF8_9ACTN</name>
<dbReference type="Pfam" id="PF04075">
    <property type="entry name" value="F420H2_quin_red"/>
    <property type="match status" value="1"/>
</dbReference>
<accession>A0ABP8XCF8</accession>
<dbReference type="PANTHER" id="PTHR39428:SF1">
    <property type="entry name" value="F420H(2)-DEPENDENT QUINONE REDUCTASE RV1261C"/>
    <property type="match status" value="1"/>
</dbReference>
<gene>
    <name evidence="3" type="ORF">GCM10023349_21990</name>
</gene>
<evidence type="ECO:0000313" key="4">
    <source>
        <dbReference type="Proteomes" id="UP001499974"/>
    </source>
</evidence>